<dbReference type="EMBL" id="JASPKY010000042">
    <property type="protein sequence ID" value="KAK9746103.1"/>
    <property type="molecule type" value="Genomic_DNA"/>
</dbReference>
<dbReference type="AlphaFoldDB" id="A0AAW1MIJ9"/>
<protein>
    <submittedName>
        <fullName evidence="1">Uncharacterized protein</fullName>
    </submittedName>
</protein>
<reference evidence="1 2" key="1">
    <citation type="journal article" date="2024" name="BMC Genomics">
        <title>De novo assembly and annotation of Popillia japonica's genome with initial clues to its potential as an invasive pest.</title>
        <authorList>
            <person name="Cucini C."/>
            <person name="Boschi S."/>
            <person name="Funari R."/>
            <person name="Cardaioli E."/>
            <person name="Iannotti N."/>
            <person name="Marturano G."/>
            <person name="Paoli F."/>
            <person name="Bruttini M."/>
            <person name="Carapelli A."/>
            <person name="Frati F."/>
            <person name="Nardi F."/>
        </authorList>
    </citation>
    <scope>NUCLEOTIDE SEQUENCE [LARGE SCALE GENOMIC DNA]</scope>
    <source>
        <strain evidence="1">DMR45628</strain>
    </source>
</reference>
<accession>A0AAW1MIJ9</accession>
<dbReference type="Proteomes" id="UP001458880">
    <property type="component" value="Unassembled WGS sequence"/>
</dbReference>
<sequence length="126" mass="14178">MIGCMRSTPLGQFYKAAGCRAPTTQRLAIEHPAKFRQTLNSDHPLFEAPELVNRLKLRKKILSTVPMEPPDTYPINQEPSPGSQLDWNAWKTLNRLGTGNLPWRVGGLWAEPTPHATMGRHKPWGV</sequence>
<evidence type="ECO:0000313" key="2">
    <source>
        <dbReference type="Proteomes" id="UP001458880"/>
    </source>
</evidence>
<gene>
    <name evidence="1" type="ORF">QE152_g6382</name>
</gene>
<evidence type="ECO:0000313" key="1">
    <source>
        <dbReference type="EMBL" id="KAK9746103.1"/>
    </source>
</evidence>
<keyword evidence="2" id="KW-1185">Reference proteome</keyword>
<comment type="caution">
    <text evidence="1">The sequence shown here is derived from an EMBL/GenBank/DDBJ whole genome shotgun (WGS) entry which is preliminary data.</text>
</comment>
<organism evidence="1 2">
    <name type="scientific">Popillia japonica</name>
    <name type="common">Japanese beetle</name>
    <dbReference type="NCBI Taxonomy" id="7064"/>
    <lineage>
        <taxon>Eukaryota</taxon>
        <taxon>Metazoa</taxon>
        <taxon>Ecdysozoa</taxon>
        <taxon>Arthropoda</taxon>
        <taxon>Hexapoda</taxon>
        <taxon>Insecta</taxon>
        <taxon>Pterygota</taxon>
        <taxon>Neoptera</taxon>
        <taxon>Endopterygota</taxon>
        <taxon>Coleoptera</taxon>
        <taxon>Polyphaga</taxon>
        <taxon>Scarabaeiformia</taxon>
        <taxon>Scarabaeidae</taxon>
        <taxon>Rutelinae</taxon>
        <taxon>Popillia</taxon>
    </lineage>
</organism>
<name>A0AAW1MIJ9_POPJA</name>
<proteinExistence type="predicted"/>